<keyword evidence="2" id="KW-0238">DNA-binding</keyword>
<gene>
    <name evidence="5" type="ORF">DWZ68_13875</name>
</gene>
<dbReference type="InterPro" id="IPR013762">
    <property type="entry name" value="Integrase-like_cat_sf"/>
</dbReference>
<evidence type="ECO:0000313" key="5">
    <source>
        <dbReference type="EMBL" id="RHM41424.1"/>
    </source>
</evidence>
<dbReference type="InterPro" id="IPR002104">
    <property type="entry name" value="Integrase_catalytic"/>
</dbReference>
<protein>
    <submittedName>
        <fullName evidence="5">Site-specific integrase</fullName>
    </submittedName>
</protein>
<dbReference type="PANTHER" id="PTHR30349:SF64">
    <property type="entry name" value="PROPHAGE INTEGRASE INTD-RELATED"/>
    <property type="match status" value="1"/>
</dbReference>
<dbReference type="EMBL" id="QRPV01000021">
    <property type="protein sequence ID" value="RHM41424.1"/>
    <property type="molecule type" value="Genomic_DNA"/>
</dbReference>
<dbReference type="InterPro" id="IPR025269">
    <property type="entry name" value="SAM-like_dom"/>
</dbReference>
<dbReference type="Proteomes" id="UP000286038">
    <property type="component" value="Unassembled WGS sequence"/>
</dbReference>
<dbReference type="CDD" id="cd01185">
    <property type="entry name" value="INTN1_C_like"/>
    <property type="match status" value="1"/>
</dbReference>
<dbReference type="SUPFAM" id="SSF56349">
    <property type="entry name" value="DNA breaking-rejoining enzymes"/>
    <property type="match status" value="1"/>
</dbReference>
<dbReference type="Gene3D" id="1.10.443.10">
    <property type="entry name" value="Intergrase catalytic core"/>
    <property type="match status" value="1"/>
</dbReference>
<dbReference type="GO" id="GO:0015074">
    <property type="term" value="P:DNA integration"/>
    <property type="evidence" value="ECO:0007669"/>
    <property type="project" value="InterPro"/>
</dbReference>
<dbReference type="PANTHER" id="PTHR30349">
    <property type="entry name" value="PHAGE INTEGRASE-RELATED"/>
    <property type="match status" value="1"/>
</dbReference>
<comment type="caution">
    <text evidence="5">The sequence shown here is derived from an EMBL/GenBank/DDBJ whole genome shotgun (WGS) entry which is preliminary data.</text>
</comment>
<dbReference type="GO" id="GO:0006310">
    <property type="term" value="P:DNA recombination"/>
    <property type="evidence" value="ECO:0007669"/>
    <property type="project" value="UniProtKB-KW"/>
</dbReference>
<accession>A0A415QF05</accession>
<evidence type="ECO:0000256" key="1">
    <source>
        <dbReference type="ARBA" id="ARBA00008857"/>
    </source>
</evidence>
<keyword evidence="3" id="KW-0233">DNA recombination</keyword>
<evidence type="ECO:0000256" key="2">
    <source>
        <dbReference type="ARBA" id="ARBA00023125"/>
    </source>
</evidence>
<feature type="domain" description="Tyr recombinase" evidence="4">
    <location>
        <begin position="238"/>
        <end position="412"/>
    </location>
</feature>
<dbReference type="GO" id="GO:0003677">
    <property type="term" value="F:DNA binding"/>
    <property type="evidence" value="ECO:0007669"/>
    <property type="project" value="UniProtKB-KW"/>
</dbReference>
<dbReference type="Pfam" id="PF13102">
    <property type="entry name" value="Phage_int_SAM_5"/>
    <property type="match status" value="1"/>
</dbReference>
<organism evidence="5 6">
    <name type="scientific">Butyricimonas virosa</name>
    <dbReference type="NCBI Taxonomy" id="544645"/>
    <lineage>
        <taxon>Bacteria</taxon>
        <taxon>Pseudomonadati</taxon>
        <taxon>Bacteroidota</taxon>
        <taxon>Bacteroidia</taxon>
        <taxon>Bacteroidales</taxon>
        <taxon>Odoribacteraceae</taxon>
        <taxon>Butyricimonas</taxon>
    </lineage>
</organism>
<name>A0A415QF05_9BACT</name>
<comment type="similarity">
    <text evidence="1">Belongs to the 'phage' integrase family.</text>
</comment>
<dbReference type="InterPro" id="IPR050090">
    <property type="entry name" value="Tyrosine_recombinase_XerCD"/>
</dbReference>
<dbReference type="RefSeq" id="WP_118450680.1">
    <property type="nucleotide sequence ID" value="NZ_CABJDM010000021.1"/>
</dbReference>
<reference evidence="5 6" key="1">
    <citation type="submission" date="2018-08" db="EMBL/GenBank/DDBJ databases">
        <title>A genome reference for cultivated species of the human gut microbiota.</title>
        <authorList>
            <person name="Zou Y."/>
            <person name="Xue W."/>
            <person name="Luo G."/>
        </authorList>
    </citation>
    <scope>NUCLEOTIDE SEQUENCE [LARGE SCALE GENOMIC DNA]</scope>
    <source>
        <strain evidence="5 6">AF34-33</strain>
    </source>
</reference>
<proteinExistence type="inferred from homology"/>
<dbReference type="AlphaFoldDB" id="A0A415QF05"/>
<evidence type="ECO:0000256" key="3">
    <source>
        <dbReference type="ARBA" id="ARBA00023172"/>
    </source>
</evidence>
<sequence>MENTTKNTFAVYFFLKKRGEKKKKNDGKIQPKTIWKKKNIQCRITINGDPVDFASFIFVDPQKWHSKDQNAIGNSVESQDVNTALIDFEKKIRDIYRESMRKRGHVSPAYIRDRLNGKVTNKTGVTLIQYFDDYNLELKKLVKLKEMDDETRKRYVRTRDRLKAFLKKEYKRDDIYLDEVDVKLANGFYLYIRETTKSGNNNAQKHIEKLRTIITDAWGNGYIPNDSLIRYNMHYDESDPTYLTWHELKRIMHKKFHSERLEKVRDMFVFACFTGMAYGDIRSLTEENFNLMNDDNEWIDKDRNKTKVKAEIIFSDIPKLIILKYKDQRINNRLIPIISNQKSNDYLKEIATLCKVNKNLTCHVARHTFATTVTLTEGVPLETVSKMLGHKNISTTQIYAKVVHEKLTKDANEWNEKMQGIENEFNLQNQ</sequence>
<dbReference type="InterPro" id="IPR010998">
    <property type="entry name" value="Integrase_recombinase_N"/>
</dbReference>
<dbReference type="Pfam" id="PF00589">
    <property type="entry name" value="Phage_integrase"/>
    <property type="match status" value="1"/>
</dbReference>
<evidence type="ECO:0000259" key="4">
    <source>
        <dbReference type="PROSITE" id="PS51898"/>
    </source>
</evidence>
<dbReference type="InterPro" id="IPR011010">
    <property type="entry name" value="DNA_brk_join_enz"/>
</dbReference>
<dbReference type="PROSITE" id="PS51898">
    <property type="entry name" value="TYR_RECOMBINASE"/>
    <property type="match status" value="1"/>
</dbReference>
<dbReference type="Gene3D" id="1.10.150.130">
    <property type="match status" value="1"/>
</dbReference>
<evidence type="ECO:0000313" key="6">
    <source>
        <dbReference type="Proteomes" id="UP000286038"/>
    </source>
</evidence>